<evidence type="ECO:0000313" key="9">
    <source>
        <dbReference type="Proteomes" id="UP000694941"/>
    </source>
</evidence>
<dbReference type="InterPro" id="IPR015943">
    <property type="entry name" value="WD40/YVTN_repeat-like_dom_sf"/>
</dbReference>
<reference evidence="10" key="1">
    <citation type="submission" date="2025-08" db="UniProtKB">
        <authorList>
            <consortium name="RefSeq"/>
        </authorList>
    </citation>
    <scope>IDENTIFICATION</scope>
    <source>
        <tissue evidence="10">Muscle</tissue>
    </source>
</reference>
<proteinExistence type="inferred from homology"/>
<keyword evidence="2" id="KW-0963">Cytoplasm</keyword>
<dbReference type="InterPro" id="IPR001680">
    <property type="entry name" value="WD40_rpt"/>
</dbReference>
<evidence type="ECO:0000256" key="4">
    <source>
        <dbReference type="ARBA" id="ARBA00022694"/>
    </source>
</evidence>
<dbReference type="SUPFAM" id="SSF50978">
    <property type="entry name" value="WD40 repeat-like"/>
    <property type="match status" value="4"/>
</dbReference>
<name>A0ABM1TK60_LIMPO</name>
<dbReference type="SMART" id="SM00320">
    <property type="entry name" value="WD40"/>
    <property type="match status" value="13"/>
</dbReference>
<evidence type="ECO:0000313" key="10">
    <source>
        <dbReference type="RefSeq" id="XP_022256266.1"/>
    </source>
</evidence>
<dbReference type="Pfam" id="PF00400">
    <property type="entry name" value="WD40"/>
    <property type="match status" value="3"/>
</dbReference>
<dbReference type="InterPro" id="IPR036322">
    <property type="entry name" value="WD40_repeat_dom_sf"/>
</dbReference>
<gene>
    <name evidence="10" type="primary">LOC106471943</name>
</gene>
<evidence type="ECO:0000256" key="7">
    <source>
        <dbReference type="ARBA" id="ARBA00040154"/>
    </source>
</evidence>
<evidence type="ECO:0000256" key="1">
    <source>
        <dbReference type="ARBA" id="ARBA00004496"/>
    </source>
</evidence>
<protein>
    <recommendedName>
        <fullName evidence="7">tRNA (34-2'-O)-methyltransferase regulator WDR6</fullName>
    </recommendedName>
</protein>
<dbReference type="Proteomes" id="UP000694941">
    <property type="component" value="Unplaced"/>
</dbReference>
<keyword evidence="4" id="KW-0819">tRNA processing</keyword>
<dbReference type="Gene3D" id="2.130.10.10">
    <property type="entry name" value="YVTN repeat-like/Quinoprotein amine dehydrogenase"/>
    <property type="match status" value="4"/>
</dbReference>
<dbReference type="PANTHER" id="PTHR14344:SF3">
    <property type="entry name" value="WD REPEAT-CONTAINING PROTEIN 6"/>
    <property type="match status" value="1"/>
</dbReference>
<dbReference type="RefSeq" id="XP_022256266.1">
    <property type="nucleotide sequence ID" value="XM_022400558.1"/>
</dbReference>
<evidence type="ECO:0000256" key="6">
    <source>
        <dbReference type="ARBA" id="ARBA00038255"/>
    </source>
</evidence>
<feature type="repeat" description="WD" evidence="8">
    <location>
        <begin position="204"/>
        <end position="235"/>
    </location>
</feature>
<accession>A0ABM1TK60</accession>
<evidence type="ECO:0000256" key="8">
    <source>
        <dbReference type="PROSITE-ProRule" id="PRU00221"/>
    </source>
</evidence>
<dbReference type="GeneID" id="106471943"/>
<keyword evidence="5" id="KW-0677">Repeat</keyword>
<dbReference type="PROSITE" id="PS50082">
    <property type="entry name" value="WD_REPEATS_2"/>
    <property type="match status" value="1"/>
</dbReference>
<dbReference type="PROSITE" id="PS50294">
    <property type="entry name" value="WD_REPEATS_REGION"/>
    <property type="match status" value="1"/>
</dbReference>
<evidence type="ECO:0000256" key="5">
    <source>
        <dbReference type="ARBA" id="ARBA00022737"/>
    </source>
</evidence>
<dbReference type="PROSITE" id="PS00678">
    <property type="entry name" value="WD_REPEATS_1"/>
    <property type="match status" value="1"/>
</dbReference>
<dbReference type="PANTHER" id="PTHR14344">
    <property type="entry name" value="WD REPEAT PROTEIN"/>
    <property type="match status" value="1"/>
</dbReference>
<dbReference type="InterPro" id="IPR051973">
    <property type="entry name" value="tRNA_Anticodon_Mtase-Reg"/>
</dbReference>
<comment type="subcellular location">
    <subcellularLocation>
        <location evidence="1">Cytoplasm</location>
    </subcellularLocation>
</comment>
<organism evidence="9 10">
    <name type="scientific">Limulus polyphemus</name>
    <name type="common">Atlantic horseshoe crab</name>
    <dbReference type="NCBI Taxonomy" id="6850"/>
    <lineage>
        <taxon>Eukaryota</taxon>
        <taxon>Metazoa</taxon>
        <taxon>Ecdysozoa</taxon>
        <taxon>Arthropoda</taxon>
        <taxon>Chelicerata</taxon>
        <taxon>Merostomata</taxon>
        <taxon>Xiphosura</taxon>
        <taxon>Limulidae</taxon>
        <taxon>Limulus</taxon>
    </lineage>
</organism>
<evidence type="ECO:0000256" key="3">
    <source>
        <dbReference type="ARBA" id="ARBA00022574"/>
    </source>
</evidence>
<comment type="similarity">
    <text evidence="6">Belongs to the WD repeat WDR6 family.</text>
</comment>
<sequence length="1106" mass="124476">MCERKGFLVRSSFLGTHVTALTFHENVLLVGEGPNILVYENTSWKCFYKMKVFKAANIHGIRNCSCDNDFKLPFVAVYGSKFLSVLKLSAEDSLEIIQGQHKFEDWILDVCWLRNKNIGSPSEEQRFLAIVLAHNTVLLWNWRESRIQHKIECEVKCILYSASFLGNVWEKLILAGGTVFKEVVLWPPSGTLNENKRISPFHRLTGHQGVIFSIHYNHKKHLLCSVSDDRSIRLWRFILSTSCNSNIDSPQNEFSLSQWRSGKFELLHTLSAHQARVWSAWILTSYIISVGEDSSLCIWDMSGNLLRKDKCHNGGSVWSLTVNEEETLAVTGGNDSGVTVWYLNELLSSLQVTSTKLPQKGYDDFPRNVALISSMQKHSILVSTDAGVLCTYCPNTDQWDVIHQEISFRSYSSLAVSSCGFWVGWGNITGKCLIFSCSDEDRLSLKKELQLHDGKVHSVLWVSETPRLILTCGPSGQLCLSQIEKDFLPMILYKLFLPRCKQHWTSAGKYVSQFSLLVVGSRDGSVHVYSGLTCMVDHPSDSTGYSQNPTKTFHCIHGKNGVTDIQVQHDILYTSGRDGRVLLYKLGRNTVTRLRTLKTPGEMEWIGMFKFIGEDTILFGFHTTNFISWSTLLQRPLVELPCGGGHRSWDVKLNSETGEMAFACIKKTSILWNQSYLLKTVQSSLVKTSIHGQQIYCILHLCQVCIKTENFNLIATGGEDNTILISRMSYNEATSQANLEVLCRLAGHISSIRGLASCPMTNVANSYLLVSVGGRAQLIVWNLTISHEEDVECKELDHHFLWTVDKPHHKPWQNRTVETIPDALTRYMSVAIFSSHKEGWSTETTLIATSCSDAFLRLFAFCIKKGKITHLKTIPCGVNCMQGVVSMPTPFRCLITTGTDGCLKIWDNNKFLSNIKDSARRLLNENSEKPKMANVESKEDREKINIISKKLYSLNEEEHEPLLTVRLHQSGINAISTYKITETYLMLCTGGDDCSLTIQVVIGGQGSVPRIVSSTSVPSAHAAQISGVSFLNEKYVVSTAVDQQVNLWKINWLREEKTISLELLHSKLTSIPDASHLQAWKYRASDMWTICVCGEGVEIFTFLLTT</sequence>
<dbReference type="InterPro" id="IPR019775">
    <property type="entry name" value="WD40_repeat_CS"/>
</dbReference>
<keyword evidence="3 8" id="KW-0853">WD repeat</keyword>
<keyword evidence="9" id="KW-1185">Reference proteome</keyword>
<evidence type="ECO:0000256" key="2">
    <source>
        <dbReference type="ARBA" id="ARBA00022490"/>
    </source>
</evidence>